<comment type="similarity">
    <text evidence="4">Belongs to the ATG27 family.</text>
</comment>
<keyword evidence="9" id="KW-0072">Autophagy</keyword>
<evidence type="ECO:0000256" key="2">
    <source>
        <dbReference type="ARBA" id="ARBA00004358"/>
    </source>
</evidence>
<keyword evidence="19" id="KW-1185">Reference proteome</keyword>
<organism evidence="18 19">
    <name type="scientific">Amanita thiersii Skay4041</name>
    <dbReference type="NCBI Taxonomy" id="703135"/>
    <lineage>
        <taxon>Eukaryota</taxon>
        <taxon>Fungi</taxon>
        <taxon>Dikarya</taxon>
        <taxon>Basidiomycota</taxon>
        <taxon>Agaricomycotina</taxon>
        <taxon>Agaricomycetes</taxon>
        <taxon>Agaricomycetidae</taxon>
        <taxon>Agaricales</taxon>
        <taxon>Pluteineae</taxon>
        <taxon>Amanitaceae</taxon>
        <taxon>Amanita</taxon>
    </lineage>
</organism>
<feature type="chain" id="PRO_5013015860" description="Autophagy-related protein 27" evidence="16">
    <location>
        <begin position="20"/>
        <end position="257"/>
    </location>
</feature>
<evidence type="ECO:0000256" key="5">
    <source>
        <dbReference type="ARBA" id="ARBA00013776"/>
    </source>
</evidence>
<evidence type="ECO:0000313" key="18">
    <source>
        <dbReference type="EMBL" id="PFH45837.1"/>
    </source>
</evidence>
<dbReference type="InterPro" id="IPR018939">
    <property type="entry name" value="Autophagy-rel_prot_27"/>
</dbReference>
<keyword evidence="7 16" id="KW-0732">Signal</keyword>
<evidence type="ECO:0000256" key="11">
    <source>
        <dbReference type="ARBA" id="ARBA00023128"/>
    </source>
</evidence>
<dbReference type="OrthoDB" id="29460at2759"/>
<dbReference type="InterPro" id="IPR009011">
    <property type="entry name" value="Man6P_isomerase_rcpt-bd_dom_sf"/>
</dbReference>
<proteinExistence type="inferred from homology"/>
<evidence type="ECO:0000256" key="16">
    <source>
        <dbReference type="SAM" id="SignalP"/>
    </source>
</evidence>
<dbReference type="PROSITE" id="PS51914">
    <property type="entry name" value="MRH"/>
    <property type="match status" value="1"/>
</dbReference>
<dbReference type="GO" id="GO:0030659">
    <property type="term" value="C:cytoplasmic vesicle membrane"/>
    <property type="evidence" value="ECO:0007669"/>
    <property type="project" value="UniProtKB-SubCell"/>
</dbReference>
<evidence type="ECO:0000256" key="4">
    <source>
        <dbReference type="ARBA" id="ARBA00005363"/>
    </source>
</evidence>
<evidence type="ECO:0000256" key="1">
    <source>
        <dbReference type="ARBA" id="ARBA00004304"/>
    </source>
</evidence>
<dbReference type="Gene3D" id="2.70.130.10">
    <property type="entry name" value="Mannose-6-phosphate receptor binding domain"/>
    <property type="match status" value="1"/>
</dbReference>
<sequence>MRPWYSVTFLLLIVPFSQAIAAGLPCKISIRKRRYNLCPLFGGGSQEQASSNVYSVMRDETTPPTHTRYHYAISLSAADGVPWDNTLPADLQCPRGTWICLTVINTRPNHPSEPERILSVVPVSKGDELDPKVKLLDEEVGGNPILQLVLHGGQYMNQKQKAVFQFSCDRSELEGTIPNYLWNWNGTHTFTWASQYACPSFIDTPDDDDKKGPGDPDPDPPENPPIDEDDGESLSHGHRTEIWMWFFLCSLFTCVVL</sequence>
<evidence type="ECO:0000256" key="9">
    <source>
        <dbReference type="ARBA" id="ARBA00023006"/>
    </source>
</evidence>
<dbReference type="EMBL" id="KZ302281">
    <property type="protein sequence ID" value="PFH45837.1"/>
    <property type="molecule type" value="Genomic_DNA"/>
</dbReference>
<dbReference type="GO" id="GO:0031966">
    <property type="term" value="C:mitochondrial membrane"/>
    <property type="evidence" value="ECO:0007669"/>
    <property type="project" value="UniProtKB-SubCell"/>
</dbReference>
<evidence type="ECO:0000256" key="7">
    <source>
        <dbReference type="ARBA" id="ARBA00022729"/>
    </source>
</evidence>
<comment type="subcellular location">
    <subcellularLocation>
        <location evidence="2">Cytoplasmic vesicle membrane</location>
        <topology evidence="2">Single-pass type I membrane protein</topology>
    </subcellularLocation>
    <subcellularLocation>
        <location evidence="3">Golgi apparatus membrane</location>
        <topology evidence="3">Single-pass type I membrane protein</topology>
    </subcellularLocation>
    <subcellularLocation>
        <location evidence="1">Mitochondrion membrane</location>
        <topology evidence="1">Single-pass membrane protein</topology>
    </subcellularLocation>
</comment>
<evidence type="ECO:0000256" key="10">
    <source>
        <dbReference type="ARBA" id="ARBA00023034"/>
    </source>
</evidence>
<feature type="domain" description="MRH" evidence="17">
    <location>
        <begin position="24"/>
        <end position="200"/>
    </location>
</feature>
<feature type="signal peptide" evidence="16">
    <location>
        <begin position="1"/>
        <end position="19"/>
    </location>
</feature>
<evidence type="ECO:0000256" key="12">
    <source>
        <dbReference type="ARBA" id="ARBA00023136"/>
    </source>
</evidence>
<evidence type="ECO:0000259" key="17">
    <source>
        <dbReference type="PROSITE" id="PS51914"/>
    </source>
</evidence>
<keyword evidence="8" id="KW-1133">Transmembrane helix</keyword>
<dbReference type="AlphaFoldDB" id="A0A2A9NC49"/>
<evidence type="ECO:0000313" key="19">
    <source>
        <dbReference type="Proteomes" id="UP000242287"/>
    </source>
</evidence>
<evidence type="ECO:0000256" key="14">
    <source>
        <dbReference type="ARBA" id="ARBA00023329"/>
    </source>
</evidence>
<dbReference type="Pfam" id="PF09451">
    <property type="entry name" value="ATG27"/>
    <property type="match status" value="1"/>
</dbReference>
<keyword evidence="10" id="KW-0333">Golgi apparatus</keyword>
<reference evidence="18 19" key="1">
    <citation type="submission" date="2014-02" db="EMBL/GenBank/DDBJ databases">
        <title>Transposable element dynamics among asymbiotic and ectomycorrhizal Amanita fungi.</title>
        <authorList>
            <consortium name="DOE Joint Genome Institute"/>
            <person name="Hess J."/>
            <person name="Skrede I."/>
            <person name="Wolfe B."/>
            <person name="LaButti K."/>
            <person name="Ohm R.A."/>
            <person name="Grigoriev I.V."/>
            <person name="Pringle A."/>
        </authorList>
    </citation>
    <scope>NUCLEOTIDE SEQUENCE [LARGE SCALE GENOMIC DNA]</scope>
    <source>
        <strain evidence="18 19">SKay4041</strain>
    </source>
</reference>
<gene>
    <name evidence="18" type="ORF">AMATHDRAFT_43928</name>
</gene>
<protein>
    <recommendedName>
        <fullName evidence="5">Autophagy-related protein 27</fullName>
    </recommendedName>
</protein>
<accession>A0A2A9NC49</accession>
<evidence type="ECO:0000256" key="8">
    <source>
        <dbReference type="ARBA" id="ARBA00022989"/>
    </source>
</evidence>
<feature type="region of interest" description="Disordered" evidence="15">
    <location>
        <begin position="203"/>
        <end position="234"/>
    </location>
</feature>
<dbReference type="SUPFAM" id="SSF50911">
    <property type="entry name" value="Mannose 6-phosphate receptor domain"/>
    <property type="match status" value="1"/>
</dbReference>
<name>A0A2A9NC49_9AGAR</name>
<keyword evidence="6" id="KW-0812">Transmembrane</keyword>
<evidence type="ECO:0000256" key="13">
    <source>
        <dbReference type="ARBA" id="ARBA00023157"/>
    </source>
</evidence>
<dbReference type="GO" id="GO:0006914">
    <property type="term" value="P:autophagy"/>
    <property type="evidence" value="ECO:0007669"/>
    <property type="project" value="UniProtKB-KW"/>
</dbReference>
<keyword evidence="14" id="KW-0968">Cytoplasmic vesicle</keyword>
<dbReference type="InterPro" id="IPR044865">
    <property type="entry name" value="MRH_dom"/>
</dbReference>
<dbReference type="GO" id="GO:0000139">
    <property type="term" value="C:Golgi membrane"/>
    <property type="evidence" value="ECO:0007669"/>
    <property type="project" value="UniProtKB-SubCell"/>
</dbReference>
<keyword evidence="11" id="KW-0496">Mitochondrion</keyword>
<evidence type="ECO:0000256" key="3">
    <source>
        <dbReference type="ARBA" id="ARBA00004614"/>
    </source>
</evidence>
<dbReference type="Proteomes" id="UP000242287">
    <property type="component" value="Unassembled WGS sequence"/>
</dbReference>
<feature type="compositionally biased region" description="Acidic residues" evidence="15">
    <location>
        <begin position="216"/>
        <end position="232"/>
    </location>
</feature>
<keyword evidence="13" id="KW-1015">Disulfide bond</keyword>
<evidence type="ECO:0000256" key="15">
    <source>
        <dbReference type="SAM" id="MobiDB-lite"/>
    </source>
</evidence>
<evidence type="ECO:0000256" key="6">
    <source>
        <dbReference type="ARBA" id="ARBA00022692"/>
    </source>
</evidence>
<keyword evidence="12" id="KW-0472">Membrane</keyword>